<sequence length="84" mass="9591">MKRGLEYLVLDLGQRKELLINILIVDSGSSLKQNRCKHEIDLHEFQCILRTQSVFRPCGSPNSQKNLAVVLDESIEKIALRLKS</sequence>
<reference evidence="2" key="1">
    <citation type="submission" date="2022-11" db="UniProtKB">
        <authorList>
            <consortium name="WormBaseParasite"/>
        </authorList>
    </citation>
    <scope>IDENTIFICATION</scope>
</reference>
<dbReference type="Proteomes" id="UP000887565">
    <property type="component" value="Unplaced"/>
</dbReference>
<proteinExistence type="predicted"/>
<keyword evidence="1" id="KW-1185">Reference proteome</keyword>
<name>A0A915K7J2_ROMCU</name>
<dbReference type="WBParaSite" id="nRc.2.0.1.t33862-RA">
    <property type="protein sequence ID" value="nRc.2.0.1.t33862-RA"/>
    <property type="gene ID" value="nRc.2.0.1.g33862"/>
</dbReference>
<evidence type="ECO:0000313" key="1">
    <source>
        <dbReference type="Proteomes" id="UP000887565"/>
    </source>
</evidence>
<dbReference type="AlphaFoldDB" id="A0A915K7J2"/>
<protein>
    <submittedName>
        <fullName evidence="2">Uncharacterized protein</fullName>
    </submittedName>
</protein>
<organism evidence="1 2">
    <name type="scientific">Romanomermis culicivorax</name>
    <name type="common">Nematode worm</name>
    <dbReference type="NCBI Taxonomy" id="13658"/>
    <lineage>
        <taxon>Eukaryota</taxon>
        <taxon>Metazoa</taxon>
        <taxon>Ecdysozoa</taxon>
        <taxon>Nematoda</taxon>
        <taxon>Enoplea</taxon>
        <taxon>Dorylaimia</taxon>
        <taxon>Mermithida</taxon>
        <taxon>Mermithoidea</taxon>
        <taxon>Mermithidae</taxon>
        <taxon>Romanomermis</taxon>
    </lineage>
</organism>
<accession>A0A915K7J2</accession>
<evidence type="ECO:0000313" key="2">
    <source>
        <dbReference type="WBParaSite" id="nRc.2.0.1.t33862-RA"/>
    </source>
</evidence>